<dbReference type="AlphaFoldDB" id="A0A2S0K0U1"/>
<evidence type="ECO:0000313" key="2">
    <source>
        <dbReference type="EMBL" id="SUV17179.1"/>
    </source>
</evidence>
<organism evidence="1 3">
    <name type="scientific">Lysinibacillus sphaericus</name>
    <name type="common">Bacillus sphaericus</name>
    <dbReference type="NCBI Taxonomy" id="1421"/>
    <lineage>
        <taxon>Bacteria</taxon>
        <taxon>Bacillati</taxon>
        <taxon>Bacillota</taxon>
        <taxon>Bacilli</taxon>
        <taxon>Bacillales</taxon>
        <taxon>Bacillaceae</taxon>
        <taxon>Lysinibacillus</taxon>
    </lineage>
</organism>
<reference evidence="1 3" key="1">
    <citation type="submission" date="2017-03" db="EMBL/GenBank/DDBJ databases">
        <title>The whole genome sequencing and assembly of Lysinibacillus sphaericus DSM 28T strain.</title>
        <authorList>
            <person name="Lee Y.-J."/>
            <person name="Yi H."/>
            <person name="Bahn Y.-S."/>
            <person name="Kim J.F."/>
            <person name="Lee D.-W."/>
        </authorList>
    </citation>
    <scope>NUCLEOTIDE SEQUENCE [LARGE SCALE GENOMIC DNA]</scope>
    <source>
        <strain evidence="1 3">DSM 28</strain>
    </source>
</reference>
<name>A0A2S0K0U1_LYSSH</name>
<reference evidence="2 4" key="2">
    <citation type="submission" date="2018-06" db="EMBL/GenBank/DDBJ databases">
        <authorList>
            <consortium name="Pathogen Informatics"/>
            <person name="Doyle S."/>
        </authorList>
    </citation>
    <scope>NUCLEOTIDE SEQUENCE [LARGE SCALE GENOMIC DNA]</scope>
    <source>
        <strain evidence="2 4">NCTC10338</strain>
    </source>
</reference>
<proteinExistence type="predicted"/>
<dbReference type="EMBL" id="UFSZ01000001">
    <property type="protein sequence ID" value="SUV17179.1"/>
    <property type="molecule type" value="Genomic_DNA"/>
</dbReference>
<dbReference type="GeneID" id="48276966"/>
<evidence type="ECO:0000313" key="3">
    <source>
        <dbReference type="Proteomes" id="UP000238825"/>
    </source>
</evidence>
<dbReference type="RefSeq" id="WP_105928908.1">
    <property type="nucleotide sequence ID" value="NZ_CP019980.1"/>
</dbReference>
<dbReference type="Proteomes" id="UP000255295">
    <property type="component" value="Unassembled WGS sequence"/>
</dbReference>
<dbReference type="EMBL" id="CP019980">
    <property type="protein sequence ID" value="AVK96977.1"/>
    <property type="molecule type" value="Genomic_DNA"/>
</dbReference>
<protein>
    <submittedName>
        <fullName evidence="1">Uncharacterized protein</fullName>
    </submittedName>
</protein>
<gene>
    <name evidence="1" type="ORF">LS41612_12225</name>
    <name evidence="2" type="ORF">NCTC10338_02271</name>
</gene>
<evidence type="ECO:0000313" key="4">
    <source>
        <dbReference type="Proteomes" id="UP000255295"/>
    </source>
</evidence>
<sequence>MACYENSVITSQGKRAKLFVCARNNSSYVDVSLRGQPGDTKVIRGYIQLILEEANQYDAWIQVSSQNEGLWADSTVKDKTARIVHSYYPGKSIVRVIVKIYSDANYKYLIDIASTNAFIRQ</sequence>
<evidence type="ECO:0000313" key="1">
    <source>
        <dbReference type="EMBL" id="AVK96977.1"/>
    </source>
</evidence>
<accession>A0A2S0K0U1</accession>
<dbReference type="Proteomes" id="UP000238825">
    <property type="component" value="Chromosome"/>
</dbReference>